<proteinExistence type="predicted"/>
<dbReference type="Proteomes" id="UP000593880">
    <property type="component" value="Plasmid unnamed"/>
</dbReference>
<dbReference type="OrthoDB" id="8228433at2"/>
<reference evidence="2" key="1">
    <citation type="journal article" date="2014" name="Int. J. Syst. Evol. Microbiol.">
        <title>Complete genome sequence of Corynebacterium casei LMG S-19264T (=DSM 44701T), isolated from a smear-ripened cheese.</title>
        <authorList>
            <consortium name="US DOE Joint Genome Institute (JGI-PGF)"/>
            <person name="Walter F."/>
            <person name="Albersmeier A."/>
            <person name="Kalinowski J."/>
            <person name="Ruckert C."/>
        </authorList>
    </citation>
    <scope>NUCLEOTIDE SEQUENCE</scope>
    <source>
        <strain evidence="2">CGMCC 1.15034</strain>
    </source>
</reference>
<evidence type="ECO:0000313" key="5">
    <source>
        <dbReference type="Proteomes" id="UP000625079"/>
    </source>
</evidence>
<dbReference type="InterPro" id="IPR034756">
    <property type="entry name" value="T2SSM_b"/>
</dbReference>
<geneLocation type="plasmid" evidence="3 4">
    <name>unnamed</name>
</geneLocation>
<reference evidence="3 4" key="2">
    <citation type="submission" date="2018-06" db="EMBL/GenBank/DDBJ databases">
        <title>Comparative genomics of rhizobia nodulating Arachis hypogaea in China.</title>
        <authorList>
            <person name="Li Y."/>
        </authorList>
    </citation>
    <scope>NUCLEOTIDE SEQUENCE [LARGE SCALE GENOMIC DNA]</scope>
    <source>
        <strain evidence="3 4">CCBAU 51658</strain>
        <plasmid evidence="3 4">unnamed</plasmid>
    </source>
</reference>
<name>A0A410VIH3_9BRAD</name>
<dbReference type="Pfam" id="PF10741">
    <property type="entry name" value="T2SSM_b"/>
    <property type="match status" value="1"/>
</dbReference>
<keyword evidence="3" id="KW-0614">Plasmid</keyword>
<evidence type="ECO:0000313" key="4">
    <source>
        <dbReference type="Proteomes" id="UP000593880"/>
    </source>
</evidence>
<reference evidence="2" key="3">
    <citation type="submission" date="2022-12" db="EMBL/GenBank/DDBJ databases">
        <authorList>
            <person name="Sun Q."/>
            <person name="Zhou Y."/>
        </authorList>
    </citation>
    <scope>NUCLEOTIDE SEQUENCE</scope>
    <source>
        <strain evidence="2">CGMCC 1.15034</strain>
    </source>
</reference>
<keyword evidence="1" id="KW-1133">Transmembrane helix</keyword>
<dbReference type="Proteomes" id="UP000625079">
    <property type="component" value="Unassembled WGS sequence"/>
</dbReference>
<sequence>MNQTYRIRRYVSAIPFVATICYAAMTGFLLLITGWTALDLAEQHRTLANANEMFDRLQSQQRAARSTNDGALAVSPPVVEGPTVTVAAAVVLQHVSAEATRMGSNILSSQVDLQDAGAQHGIVRVSVDLEIEQPALQGLLYELEAGSPFLFIDQLVIQVPESSTRHAATKVRVAIVVSGWWRSVK</sequence>
<feature type="transmembrane region" description="Helical" evidence="1">
    <location>
        <begin position="12"/>
        <end position="38"/>
    </location>
</feature>
<protein>
    <submittedName>
        <fullName evidence="2">General secretion pathway protein GspM</fullName>
    </submittedName>
</protein>
<dbReference type="EMBL" id="CP030058">
    <property type="protein sequence ID" value="QOZ64679.1"/>
    <property type="molecule type" value="Genomic_DNA"/>
</dbReference>
<evidence type="ECO:0000256" key="1">
    <source>
        <dbReference type="SAM" id="Phobius"/>
    </source>
</evidence>
<dbReference type="AlphaFoldDB" id="A0A410VIH3"/>
<organism evidence="2 5">
    <name type="scientific">Bradyrhizobium guangdongense</name>
    <dbReference type="NCBI Taxonomy" id="1325090"/>
    <lineage>
        <taxon>Bacteria</taxon>
        <taxon>Pseudomonadati</taxon>
        <taxon>Pseudomonadota</taxon>
        <taxon>Alphaproteobacteria</taxon>
        <taxon>Hyphomicrobiales</taxon>
        <taxon>Nitrobacteraceae</taxon>
        <taxon>Bradyrhizobium</taxon>
    </lineage>
</organism>
<dbReference type="RefSeq" id="WP_128930071.1">
    <property type="nucleotide sequence ID" value="NZ_BMHC01000007.1"/>
</dbReference>
<keyword evidence="4" id="KW-1185">Reference proteome</keyword>
<accession>A0A410VIH3</accession>
<gene>
    <name evidence="2" type="ORF">GCM10010987_36620</name>
    <name evidence="3" type="ORF">XH86_39255</name>
</gene>
<keyword evidence="1" id="KW-0472">Membrane</keyword>
<dbReference type="EMBL" id="BMHC01000007">
    <property type="protein sequence ID" value="GGI25883.1"/>
    <property type="molecule type" value="Genomic_DNA"/>
</dbReference>
<keyword evidence="1" id="KW-0812">Transmembrane</keyword>
<evidence type="ECO:0000313" key="3">
    <source>
        <dbReference type="EMBL" id="QOZ64679.1"/>
    </source>
</evidence>
<evidence type="ECO:0000313" key="2">
    <source>
        <dbReference type="EMBL" id="GGI25883.1"/>
    </source>
</evidence>
<dbReference type="NCBIfam" id="NF040576">
    <property type="entry name" value="T2SS_GspM_XpsM"/>
    <property type="match status" value="1"/>
</dbReference>